<dbReference type="GeneID" id="8828078"/>
<dbReference type="STRING" id="439481.Aboo_1118"/>
<dbReference type="InterPro" id="IPR029060">
    <property type="entry name" value="PIN-like_dom_sf"/>
</dbReference>
<evidence type="ECO:0000313" key="2">
    <source>
        <dbReference type="EMBL" id="ADD08927.1"/>
    </source>
</evidence>
<feature type="domain" description="VapC9 PIN-like" evidence="1">
    <location>
        <begin position="3"/>
        <end position="110"/>
    </location>
</feature>
<dbReference type="KEGG" id="abi:Aboo_1118"/>
<dbReference type="InterPro" id="IPR041120">
    <property type="entry name" value="PIN_9"/>
</dbReference>
<accession>B5IFJ9</accession>
<reference evidence="2" key="1">
    <citation type="submission" date="2010-02" db="EMBL/GenBank/DDBJ databases">
        <title>Complete sequence of Aciduliprofundum boonei T469.</title>
        <authorList>
            <consortium name="US DOE Joint Genome Institute"/>
            <person name="Lucas S."/>
            <person name="Copeland A."/>
            <person name="Lapidus A."/>
            <person name="Cheng J.-F."/>
            <person name="Bruce D."/>
            <person name="Goodwin L."/>
            <person name="Pitluck S."/>
            <person name="Saunders E."/>
            <person name="Detter J.C."/>
            <person name="Han C."/>
            <person name="Tapia R."/>
            <person name="Land M."/>
            <person name="Hauser L."/>
            <person name="Kyrpides N."/>
            <person name="Mikhailova N."/>
            <person name="Flores G."/>
            <person name="Reysenbach A.-L."/>
            <person name="Woyke T."/>
        </authorList>
    </citation>
    <scope>NUCLEOTIDE SEQUENCE</scope>
    <source>
        <strain evidence="2">T469</strain>
    </source>
</reference>
<keyword evidence="3" id="KW-1185">Reference proteome</keyword>
<proteinExistence type="predicted"/>
<dbReference type="EMBL" id="CP001941">
    <property type="protein sequence ID" value="ADD08927.1"/>
    <property type="molecule type" value="Genomic_DNA"/>
</dbReference>
<name>B5IFJ9_ACIB4</name>
<dbReference type="Gene3D" id="3.40.50.1010">
    <property type="entry name" value="5'-nuclease"/>
    <property type="match status" value="1"/>
</dbReference>
<dbReference type="SUPFAM" id="SSF88723">
    <property type="entry name" value="PIN domain-like"/>
    <property type="match status" value="1"/>
</dbReference>
<protein>
    <recommendedName>
        <fullName evidence="1">VapC9 PIN-like domain-containing protein</fullName>
    </recommendedName>
</protein>
<sequence>MNVVLDANALMMPFEYRLNLDLEIKRVLGNVNILVPSCILGELERLSRKRWEAKAALQLAKKYEMIEVEKLGDNGVLEAAKKLNAYVVTNDRAFARILKKEGIKVISMKQNHLVIEND</sequence>
<dbReference type="OrthoDB" id="15280at2157"/>
<dbReference type="Proteomes" id="UP000001400">
    <property type="component" value="Chromosome"/>
</dbReference>
<evidence type="ECO:0000313" key="3">
    <source>
        <dbReference type="Proteomes" id="UP000001400"/>
    </source>
</evidence>
<dbReference type="CDD" id="cd09879">
    <property type="entry name" value="PIN_VapC_AF0591-like"/>
    <property type="match status" value="1"/>
</dbReference>
<dbReference type="AlphaFoldDB" id="B5IFJ9"/>
<organism evidence="2 3">
    <name type="scientific">Aciduliprofundum boonei (strain DSM 19572 / T469)</name>
    <dbReference type="NCBI Taxonomy" id="439481"/>
    <lineage>
        <taxon>Archaea</taxon>
        <taxon>Methanobacteriati</taxon>
        <taxon>Thermoplasmatota</taxon>
        <taxon>DHVE2 group</taxon>
        <taxon>Candidatus Aciduliprofundum</taxon>
    </lineage>
</organism>
<gene>
    <name evidence="2" type="ordered locus">Aboo_1118</name>
</gene>
<evidence type="ECO:0000259" key="1">
    <source>
        <dbReference type="Pfam" id="PF18477"/>
    </source>
</evidence>
<dbReference type="RefSeq" id="WP_008085725.1">
    <property type="nucleotide sequence ID" value="NC_013926.1"/>
</dbReference>
<dbReference type="HOGENOM" id="CLU_107892_3_0_2"/>
<dbReference type="Pfam" id="PF18477">
    <property type="entry name" value="PIN_9"/>
    <property type="match status" value="1"/>
</dbReference>
<dbReference type="eggNOG" id="arCOG04312">
    <property type="taxonomic scope" value="Archaea"/>
</dbReference>